<dbReference type="InterPro" id="IPR011076">
    <property type="entry name" value="Malate_synth_sf"/>
</dbReference>
<comment type="catalytic activity">
    <reaction evidence="10 12">
        <text>glyoxylate + acetyl-CoA + H2O = (S)-malate + CoA + H(+)</text>
        <dbReference type="Rhea" id="RHEA:18181"/>
        <dbReference type="ChEBI" id="CHEBI:15377"/>
        <dbReference type="ChEBI" id="CHEBI:15378"/>
        <dbReference type="ChEBI" id="CHEBI:15589"/>
        <dbReference type="ChEBI" id="CHEBI:36655"/>
        <dbReference type="ChEBI" id="CHEBI:57287"/>
        <dbReference type="ChEBI" id="CHEBI:57288"/>
        <dbReference type="EC" id="2.3.3.9"/>
    </reaction>
</comment>
<evidence type="ECO:0000256" key="7">
    <source>
        <dbReference type="ARBA" id="ARBA00022532"/>
    </source>
</evidence>
<dbReference type="FunFam" id="3.20.20.360:FF:000001">
    <property type="entry name" value="Malate synthase"/>
    <property type="match status" value="1"/>
</dbReference>
<proteinExistence type="inferred from homology"/>
<dbReference type="EMBL" id="JBHFFA010000008">
    <property type="protein sequence ID" value="KAL2609861.1"/>
    <property type="molecule type" value="Genomic_DNA"/>
</dbReference>
<dbReference type="Gene3D" id="3.20.20.360">
    <property type="entry name" value="Malate synthase, domain 3"/>
    <property type="match status" value="1"/>
</dbReference>
<dbReference type="PANTHER" id="PTHR42902:SF1">
    <property type="entry name" value="MALATE SYNTHASE 1-RELATED"/>
    <property type="match status" value="1"/>
</dbReference>
<dbReference type="GO" id="GO:0006097">
    <property type="term" value="P:glyoxylate cycle"/>
    <property type="evidence" value="ECO:0007669"/>
    <property type="project" value="UniProtKB-KW"/>
</dbReference>
<dbReference type="Gene3D" id="1.20.1220.12">
    <property type="entry name" value="Malate synthase, domain III"/>
    <property type="match status" value="1"/>
</dbReference>
<dbReference type="AlphaFoldDB" id="A0ABD1XLN8"/>
<organism evidence="16 17">
    <name type="scientific">Riccia fluitans</name>
    <dbReference type="NCBI Taxonomy" id="41844"/>
    <lineage>
        <taxon>Eukaryota</taxon>
        <taxon>Viridiplantae</taxon>
        <taxon>Streptophyta</taxon>
        <taxon>Embryophyta</taxon>
        <taxon>Marchantiophyta</taxon>
        <taxon>Marchantiopsida</taxon>
        <taxon>Marchantiidae</taxon>
        <taxon>Marchantiales</taxon>
        <taxon>Ricciaceae</taxon>
        <taxon>Riccia</taxon>
    </lineage>
</organism>
<evidence type="ECO:0000256" key="4">
    <source>
        <dbReference type="ARBA" id="ARBA00012636"/>
    </source>
</evidence>
<dbReference type="NCBIfam" id="TIGR01344">
    <property type="entry name" value="malate_syn_A"/>
    <property type="match status" value="1"/>
</dbReference>
<evidence type="ECO:0000259" key="14">
    <source>
        <dbReference type="Pfam" id="PF01274"/>
    </source>
</evidence>
<reference evidence="16 17" key="1">
    <citation type="submission" date="2024-09" db="EMBL/GenBank/DDBJ databases">
        <title>Chromosome-scale assembly of Riccia fluitans.</title>
        <authorList>
            <person name="Paukszto L."/>
            <person name="Sawicki J."/>
            <person name="Karawczyk K."/>
            <person name="Piernik-Szablinska J."/>
            <person name="Szczecinska M."/>
            <person name="Mazdziarz M."/>
        </authorList>
    </citation>
    <scope>NUCLEOTIDE SEQUENCE [LARGE SCALE GENOMIC DNA]</scope>
    <source>
        <strain evidence="16">Rf_01</strain>
        <tissue evidence="16">Aerial parts of the thallus</tissue>
    </source>
</reference>
<dbReference type="GO" id="GO:0009514">
    <property type="term" value="C:glyoxysome"/>
    <property type="evidence" value="ECO:0007669"/>
    <property type="project" value="UniProtKB-SubCell"/>
</dbReference>
<gene>
    <name evidence="16" type="ORF">R1flu_028434</name>
</gene>
<dbReference type="InterPro" id="IPR001465">
    <property type="entry name" value="Malate_synthase_TIM"/>
</dbReference>
<dbReference type="CDD" id="cd00727">
    <property type="entry name" value="malate_synt_A"/>
    <property type="match status" value="1"/>
</dbReference>
<evidence type="ECO:0000256" key="9">
    <source>
        <dbReference type="ARBA" id="ARBA00023140"/>
    </source>
</evidence>
<evidence type="ECO:0000259" key="15">
    <source>
        <dbReference type="Pfam" id="PF20659"/>
    </source>
</evidence>
<dbReference type="PANTHER" id="PTHR42902">
    <property type="entry name" value="MALATE SYNTHASE"/>
    <property type="match status" value="1"/>
</dbReference>
<dbReference type="InterPro" id="IPR019830">
    <property type="entry name" value="Malate_synthase_CS"/>
</dbReference>
<dbReference type="InterPro" id="IPR044856">
    <property type="entry name" value="Malate_synth_C_sf"/>
</dbReference>
<dbReference type="Pfam" id="PF01274">
    <property type="entry name" value="MS_TIM-barrel"/>
    <property type="match status" value="1"/>
</dbReference>
<accession>A0ABD1XLN8</accession>
<dbReference type="SUPFAM" id="SSF51645">
    <property type="entry name" value="Malate synthase G"/>
    <property type="match status" value="1"/>
</dbReference>
<comment type="caution">
    <text evidence="16">The sequence shown here is derived from an EMBL/GenBank/DDBJ whole genome shotgun (WGS) entry which is preliminary data.</text>
</comment>
<sequence length="537" mass="60577">MCSANCLRRRAHPSTSEEGRPLKTSAILSVRKVAEREKKWLEKEQQARYDAGELPSFDPATAPIRNDEWTCASIPEVIADRRVEITGPVERKMIINALNCGAKMFMADFEDSLAPTWENIVRGQINLRDAVNGTISYEDKARNKVYKLNDKTAVLLVRPRGWHLPEAHIEIDGEPATGALVDFALYFYHNHATFRAKHKQSGPFFYLPKMQHSREAAVWNAVFERAQDTLGVPRGSIRATVLIETLPAVFQMHEILYELRNHSAGLNCGRWDYIFSFIKTVRAHGDRLLPDRVQVGMTQHFLKSYTELLIQTCHKRGVHAMGGMAAQIPIRDNKLANDRATALVRADKLREVLAGHDGTWAAHPGLISVVLDVFNENMPGPNQVHVKREDVSVSNGDLLQMPKGVRTLEGLRLNTRVGIQYLAAWLSGTGSVPLYNLMEDAATAEISRVQNWQWIKYGAVLDGELVPTTVTKELFHRVLGEEMARVEREVGSEKFVNGRYQEAAKLFAKQCLTENLDDFLTLDAYRYIVRIVPGSRL</sequence>
<dbReference type="InterPro" id="IPR048355">
    <property type="entry name" value="MS_C"/>
</dbReference>
<keyword evidence="17" id="KW-1185">Reference proteome</keyword>
<feature type="active site" description="Proton donor" evidence="11">
    <location>
        <position position="440"/>
    </location>
</feature>
<keyword evidence="7 12" id="KW-0816">Tricarboxylic acid cycle</keyword>
<feature type="domain" description="Malate synthase C-terminal" evidence="15">
    <location>
        <begin position="406"/>
        <end position="527"/>
    </location>
</feature>
<dbReference type="FunFam" id="1.20.1220.12:FF:000001">
    <property type="entry name" value="Malate synthase"/>
    <property type="match status" value="1"/>
</dbReference>
<evidence type="ECO:0000256" key="12">
    <source>
        <dbReference type="RuleBase" id="RU000555"/>
    </source>
</evidence>
<evidence type="ECO:0000256" key="3">
    <source>
        <dbReference type="ARBA" id="ARBA00006394"/>
    </source>
</evidence>
<dbReference type="GO" id="GO:0006099">
    <property type="term" value="P:tricarboxylic acid cycle"/>
    <property type="evidence" value="ECO:0007669"/>
    <property type="project" value="UniProtKB-KW"/>
</dbReference>
<feature type="region of interest" description="Disordered" evidence="13">
    <location>
        <begin position="1"/>
        <end position="22"/>
    </location>
</feature>
<evidence type="ECO:0000256" key="11">
    <source>
        <dbReference type="PIRSR" id="PIRSR001363-1"/>
    </source>
</evidence>
<dbReference type="GO" id="GO:0004474">
    <property type="term" value="F:malate synthase activity"/>
    <property type="evidence" value="ECO:0007669"/>
    <property type="project" value="UniProtKB-EC"/>
</dbReference>
<dbReference type="InterPro" id="IPR046363">
    <property type="entry name" value="MS_N_TIM-barrel_dom"/>
</dbReference>
<evidence type="ECO:0000256" key="10">
    <source>
        <dbReference type="ARBA" id="ARBA00047918"/>
    </source>
</evidence>
<dbReference type="Pfam" id="PF20659">
    <property type="entry name" value="MS_C"/>
    <property type="match status" value="1"/>
</dbReference>
<evidence type="ECO:0000256" key="2">
    <source>
        <dbReference type="ARBA" id="ARBA00004757"/>
    </source>
</evidence>
<comment type="subcellular location">
    <subcellularLocation>
        <location evidence="1">Glyoxysome</location>
    </subcellularLocation>
</comment>
<keyword evidence="6" id="KW-0330">Glyoxysome</keyword>
<keyword evidence="5 12" id="KW-0329">Glyoxylate bypass</keyword>
<evidence type="ECO:0000256" key="5">
    <source>
        <dbReference type="ARBA" id="ARBA00022435"/>
    </source>
</evidence>
<feature type="active site" description="Proton acceptor" evidence="11">
    <location>
        <position position="158"/>
    </location>
</feature>
<evidence type="ECO:0000256" key="8">
    <source>
        <dbReference type="ARBA" id="ARBA00022679"/>
    </source>
</evidence>
<dbReference type="InterPro" id="IPR006252">
    <property type="entry name" value="Malate_synthA"/>
</dbReference>
<dbReference type="PROSITE" id="PS00510">
    <property type="entry name" value="MALATE_SYNTHASE"/>
    <property type="match status" value="1"/>
</dbReference>
<evidence type="ECO:0000256" key="6">
    <source>
        <dbReference type="ARBA" id="ARBA00022453"/>
    </source>
</evidence>
<evidence type="ECO:0000313" key="16">
    <source>
        <dbReference type="EMBL" id="KAL2609861.1"/>
    </source>
</evidence>
<evidence type="ECO:0000313" key="17">
    <source>
        <dbReference type="Proteomes" id="UP001605036"/>
    </source>
</evidence>
<name>A0ABD1XLN8_9MARC</name>
<dbReference type="PIRSF" id="PIRSF001363">
    <property type="entry name" value="Malate_synth"/>
    <property type="match status" value="1"/>
</dbReference>
<comment type="pathway">
    <text evidence="2 12">Carbohydrate metabolism; glyoxylate cycle; (S)-malate from isocitrate: step 2/2.</text>
</comment>
<protein>
    <recommendedName>
        <fullName evidence="4 12">Malate synthase</fullName>
        <ecNumber evidence="4 12">2.3.3.9</ecNumber>
    </recommendedName>
</protein>
<dbReference type="Proteomes" id="UP001605036">
    <property type="component" value="Unassembled WGS sequence"/>
</dbReference>
<feature type="domain" description="Malate synthase TIM barrel" evidence="14">
    <location>
        <begin position="154"/>
        <end position="400"/>
    </location>
</feature>
<dbReference type="EC" id="2.3.3.9" evidence="4 12"/>
<keyword evidence="8 12" id="KW-0808">Transferase</keyword>
<evidence type="ECO:0000256" key="1">
    <source>
        <dbReference type="ARBA" id="ARBA00004130"/>
    </source>
</evidence>
<keyword evidence="9" id="KW-0576">Peroxisome</keyword>
<comment type="similarity">
    <text evidence="3 12">Belongs to the malate synthase family.</text>
</comment>
<evidence type="ECO:0000256" key="13">
    <source>
        <dbReference type="SAM" id="MobiDB-lite"/>
    </source>
</evidence>